<evidence type="ECO:0000259" key="2">
    <source>
        <dbReference type="PROSITE" id="PS01124"/>
    </source>
</evidence>
<evidence type="ECO:0000256" key="1">
    <source>
        <dbReference type="ARBA" id="ARBA00023125"/>
    </source>
</evidence>
<evidence type="ECO:0000313" key="3">
    <source>
        <dbReference type="EMBL" id="KGE70899.1"/>
    </source>
</evidence>
<reference evidence="3 4" key="1">
    <citation type="submission" date="2014-05" db="EMBL/GenBank/DDBJ databases">
        <title>De novo Genome Sequence of Spirocheata sp.</title>
        <authorList>
            <person name="Shivani Y."/>
            <person name="Subhash Y."/>
            <person name="Tushar L."/>
            <person name="Sasikala C."/>
            <person name="Ramana C.V."/>
        </authorList>
    </citation>
    <scope>NUCLEOTIDE SEQUENCE [LARGE SCALE GENOMIC DNA]</scope>
    <source>
        <strain evidence="3 4">JC230</strain>
    </source>
</reference>
<evidence type="ECO:0000313" key="4">
    <source>
        <dbReference type="Proteomes" id="UP000029692"/>
    </source>
</evidence>
<dbReference type="PANTHER" id="PTHR47504:SF5">
    <property type="entry name" value="RIGHT ORIGIN-BINDING PROTEIN"/>
    <property type="match status" value="1"/>
</dbReference>
<protein>
    <recommendedName>
        <fullName evidence="2">HTH araC/xylS-type domain-containing protein</fullName>
    </recommendedName>
</protein>
<proteinExistence type="predicted"/>
<dbReference type="EMBL" id="JNUP01000071">
    <property type="protein sequence ID" value="KGE70899.1"/>
    <property type="molecule type" value="Genomic_DNA"/>
</dbReference>
<feature type="domain" description="HTH araC/xylS-type" evidence="2">
    <location>
        <begin position="51"/>
        <end position="105"/>
    </location>
</feature>
<dbReference type="Proteomes" id="UP000029692">
    <property type="component" value="Unassembled WGS sequence"/>
</dbReference>
<dbReference type="PROSITE" id="PS01124">
    <property type="entry name" value="HTH_ARAC_FAMILY_2"/>
    <property type="match status" value="1"/>
</dbReference>
<name>A0A098QT77_9SPIO</name>
<gene>
    <name evidence="3" type="ORF">DC28_13200</name>
</gene>
<dbReference type="GO" id="GO:0043565">
    <property type="term" value="F:sequence-specific DNA binding"/>
    <property type="evidence" value="ECO:0007669"/>
    <property type="project" value="InterPro"/>
</dbReference>
<dbReference type="PANTHER" id="PTHR47504">
    <property type="entry name" value="RIGHT ORIGIN-BINDING PROTEIN"/>
    <property type="match status" value="1"/>
</dbReference>
<dbReference type="InterPro" id="IPR050959">
    <property type="entry name" value="MarA-like"/>
</dbReference>
<keyword evidence="4" id="KW-1185">Reference proteome</keyword>
<sequence length="105" mass="11701">MVNKGFLAGTYSTDLSAPSQQPLLRYNARVDRCLQARYGVTDELLSSHPAGHSLYKYVQTRRLAEAGAELLLGRGKVIDLALKYQYGSPEAFTRAFDKEYAEPNT</sequence>
<accession>A0A098QT77</accession>
<organism evidence="3 4">
    <name type="scientific">Spirochaeta lutea</name>
    <dbReference type="NCBI Taxonomy" id="1480694"/>
    <lineage>
        <taxon>Bacteria</taxon>
        <taxon>Pseudomonadati</taxon>
        <taxon>Spirochaetota</taxon>
        <taxon>Spirochaetia</taxon>
        <taxon>Spirochaetales</taxon>
        <taxon>Spirochaetaceae</taxon>
        <taxon>Spirochaeta</taxon>
    </lineage>
</organism>
<dbReference type="AlphaFoldDB" id="A0A098QT77"/>
<comment type="caution">
    <text evidence="3">The sequence shown here is derived from an EMBL/GenBank/DDBJ whole genome shotgun (WGS) entry which is preliminary data.</text>
</comment>
<dbReference type="Gene3D" id="1.10.10.60">
    <property type="entry name" value="Homeodomain-like"/>
    <property type="match status" value="1"/>
</dbReference>
<keyword evidence="1" id="KW-0238">DNA-binding</keyword>
<dbReference type="STRING" id="1480694.DC28_13200"/>
<dbReference type="InterPro" id="IPR018060">
    <property type="entry name" value="HTH_AraC"/>
</dbReference>
<dbReference type="GO" id="GO:0003700">
    <property type="term" value="F:DNA-binding transcription factor activity"/>
    <property type="evidence" value="ECO:0007669"/>
    <property type="project" value="InterPro"/>
</dbReference>